<organism evidence="1 2">
    <name type="scientific">Lactuca sativa</name>
    <name type="common">Garden lettuce</name>
    <dbReference type="NCBI Taxonomy" id="4236"/>
    <lineage>
        <taxon>Eukaryota</taxon>
        <taxon>Viridiplantae</taxon>
        <taxon>Streptophyta</taxon>
        <taxon>Embryophyta</taxon>
        <taxon>Tracheophyta</taxon>
        <taxon>Spermatophyta</taxon>
        <taxon>Magnoliopsida</taxon>
        <taxon>eudicotyledons</taxon>
        <taxon>Gunneridae</taxon>
        <taxon>Pentapetalae</taxon>
        <taxon>asterids</taxon>
        <taxon>campanulids</taxon>
        <taxon>Asterales</taxon>
        <taxon>Asteraceae</taxon>
        <taxon>Cichorioideae</taxon>
        <taxon>Cichorieae</taxon>
        <taxon>Lactucinae</taxon>
        <taxon>Lactuca</taxon>
    </lineage>
</organism>
<comment type="caution">
    <text evidence="1">The sequence shown here is derived from an EMBL/GenBank/DDBJ whole genome shotgun (WGS) entry which is preliminary data.</text>
</comment>
<evidence type="ECO:0000313" key="2">
    <source>
        <dbReference type="Proteomes" id="UP000235145"/>
    </source>
</evidence>
<proteinExistence type="predicted"/>
<protein>
    <submittedName>
        <fullName evidence="1">Uncharacterized protein</fullName>
    </submittedName>
</protein>
<accession>A0A9R1W3S1</accession>
<dbReference type="AlphaFoldDB" id="A0A9R1W3S1"/>
<name>A0A9R1W3S1_LACSA</name>
<keyword evidence="2" id="KW-1185">Reference proteome</keyword>
<reference evidence="1 2" key="1">
    <citation type="journal article" date="2017" name="Nat. Commun.">
        <title>Genome assembly with in vitro proximity ligation data and whole-genome triplication in lettuce.</title>
        <authorList>
            <person name="Reyes-Chin-Wo S."/>
            <person name="Wang Z."/>
            <person name="Yang X."/>
            <person name="Kozik A."/>
            <person name="Arikit S."/>
            <person name="Song C."/>
            <person name="Xia L."/>
            <person name="Froenicke L."/>
            <person name="Lavelle D.O."/>
            <person name="Truco M.J."/>
            <person name="Xia R."/>
            <person name="Zhu S."/>
            <person name="Xu C."/>
            <person name="Xu H."/>
            <person name="Xu X."/>
            <person name="Cox K."/>
            <person name="Korf I."/>
            <person name="Meyers B.C."/>
            <person name="Michelmore R.W."/>
        </authorList>
    </citation>
    <scope>NUCLEOTIDE SEQUENCE [LARGE SCALE GENOMIC DNA]</scope>
    <source>
        <strain evidence="2">cv. Salinas</strain>
        <tissue evidence="1">Seedlings</tissue>
    </source>
</reference>
<dbReference type="Proteomes" id="UP000235145">
    <property type="component" value="Unassembled WGS sequence"/>
</dbReference>
<gene>
    <name evidence="1" type="ORF">LSAT_V11C300107460</name>
</gene>
<sequence>MPTKNILLKTSIAECGYSLLVQRPTNSSVPPLHRCSDPKSPCLPMMAPWHFVGVDQGFHLHPFYSNRSTGDPKYSFIAQRQC</sequence>
<dbReference type="EMBL" id="NBSK02000003">
    <property type="protein sequence ID" value="KAJ0215952.1"/>
    <property type="molecule type" value="Genomic_DNA"/>
</dbReference>
<evidence type="ECO:0000313" key="1">
    <source>
        <dbReference type="EMBL" id="KAJ0215952.1"/>
    </source>
</evidence>